<dbReference type="SUPFAM" id="SSF52540">
    <property type="entry name" value="P-loop containing nucleoside triphosphate hydrolases"/>
    <property type="match status" value="1"/>
</dbReference>
<dbReference type="EC" id="2.8.2.20" evidence="2 5"/>
<reference evidence="7" key="1">
    <citation type="submission" date="2019-11" db="UniProtKB">
        <authorList>
            <consortium name="WormBaseParasite"/>
        </authorList>
    </citation>
    <scope>IDENTIFICATION</scope>
</reference>
<keyword evidence="3 5" id="KW-0808">Transferase</keyword>
<sequence>MFRSLVWNFTYSHPRINCWCCTRTVCGTDCLPSLLYASGVVFFSEMYPRWSSRIRFLLFPATLFGALGLFILLKSTLSSLFTFECQNNCDSSSQSNEPFIFIGGYPRSGTTLMRVLLDVHPSIRCGPETHILPHFLYLYSSKIAPLFDKRLHEANISHELVDSIYVSMISGLLHKTGPDAKRLCVKDPFIDFNLKYLLHLFPNGKFILMVRDGRAVANSIISRTVRIVGVDTSNPEKLVKTWNSHYKYVTAECEASERCMIVRYEELVLRPRETLGYVLAWLDVPWDEVVMQHDQNMGEVKLSRKEKSTQQVVFPIYTEALNQWALPGSKISQALILRSQSMEMMKYFGYANLSIPPVYGIPEPEVLRRSQSLRMNAEFKKLFDSLH</sequence>
<evidence type="ECO:0000256" key="3">
    <source>
        <dbReference type="ARBA" id="ARBA00022679"/>
    </source>
</evidence>
<comment type="similarity">
    <text evidence="1 5">Belongs to the protein sulfotransferase family.</text>
</comment>
<proteinExistence type="inferred from homology"/>
<dbReference type="WBParaSite" id="MCU_000073-RA">
    <property type="protein sequence ID" value="MCU_000073-RA"/>
    <property type="gene ID" value="MCU_000073"/>
</dbReference>
<name>A0A5K3EGA2_MESCO</name>
<evidence type="ECO:0000256" key="6">
    <source>
        <dbReference type="SAM" id="Phobius"/>
    </source>
</evidence>
<keyword evidence="6" id="KW-1133">Transmembrane helix</keyword>
<feature type="transmembrane region" description="Helical" evidence="6">
    <location>
        <begin position="56"/>
        <end position="73"/>
    </location>
</feature>
<dbReference type="Pfam" id="PF13469">
    <property type="entry name" value="Sulfotransfer_3"/>
    <property type="match status" value="1"/>
</dbReference>
<organism evidence="7">
    <name type="scientific">Mesocestoides corti</name>
    <name type="common">Flatworm</name>
    <dbReference type="NCBI Taxonomy" id="53468"/>
    <lineage>
        <taxon>Eukaryota</taxon>
        <taxon>Metazoa</taxon>
        <taxon>Spiralia</taxon>
        <taxon>Lophotrochozoa</taxon>
        <taxon>Platyhelminthes</taxon>
        <taxon>Cestoda</taxon>
        <taxon>Eucestoda</taxon>
        <taxon>Cyclophyllidea</taxon>
        <taxon>Mesocestoididae</taxon>
        <taxon>Mesocestoides</taxon>
    </lineage>
</organism>
<evidence type="ECO:0000256" key="5">
    <source>
        <dbReference type="RuleBase" id="RU365018"/>
    </source>
</evidence>
<protein>
    <recommendedName>
        <fullName evidence="2 5">Protein-tyrosine sulfotransferase</fullName>
        <ecNumber evidence="2 5">2.8.2.20</ecNumber>
    </recommendedName>
</protein>
<evidence type="ECO:0000313" key="7">
    <source>
        <dbReference type="WBParaSite" id="MCU_000073-RA"/>
    </source>
</evidence>
<keyword evidence="6" id="KW-0472">Membrane</keyword>
<accession>A0A5K3EGA2</accession>
<comment type="function">
    <text evidence="5">Catalyzes the O-sulfation of tyrosine residues within acidic motifs of polypeptides, using 3'-phosphoadenylyl sulfate (PAPS) as cosubstrate.</text>
</comment>
<dbReference type="Gene3D" id="3.40.50.300">
    <property type="entry name" value="P-loop containing nucleotide triphosphate hydrolases"/>
    <property type="match status" value="1"/>
</dbReference>
<dbReference type="GO" id="GO:0008476">
    <property type="term" value="F:protein-tyrosine sulfotransferase activity"/>
    <property type="evidence" value="ECO:0007669"/>
    <property type="project" value="UniProtKB-EC"/>
</dbReference>
<dbReference type="GO" id="GO:0005794">
    <property type="term" value="C:Golgi apparatus"/>
    <property type="evidence" value="ECO:0007669"/>
    <property type="project" value="UniProtKB-ARBA"/>
</dbReference>
<dbReference type="PANTHER" id="PTHR12788">
    <property type="entry name" value="PROTEIN-TYROSINE SULFOTRANSFERASE 2"/>
    <property type="match status" value="1"/>
</dbReference>
<dbReference type="PANTHER" id="PTHR12788:SF10">
    <property type="entry name" value="PROTEIN-TYROSINE SULFOTRANSFERASE"/>
    <property type="match status" value="1"/>
</dbReference>
<keyword evidence="6" id="KW-0812">Transmembrane</keyword>
<comment type="catalytic activity">
    <reaction evidence="4 5">
        <text>L-tyrosyl-[protein] + 3'-phosphoadenylyl sulfate = O-sulfo-L-tyrosine-[protein] + adenosine 3',5'-bisphosphate + H(+)</text>
        <dbReference type="Rhea" id="RHEA:16801"/>
        <dbReference type="Rhea" id="RHEA-COMP:10136"/>
        <dbReference type="Rhea" id="RHEA-COMP:11688"/>
        <dbReference type="ChEBI" id="CHEBI:15378"/>
        <dbReference type="ChEBI" id="CHEBI:46858"/>
        <dbReference type="ChEBI" id="CHEBI:58339"/>
        <dbReference type="ChEBI" id="CHEBI:58343"/>
        <dbReference type="ChEBI" id="CHEBI:65286"/>
        <dbReference type="EC" id="2.8.2.20"/>
    </reaction>
</comment>
<evidence type="ECO:0000256" key="2">
    <source>
        <dbReference type="ARBA" id="ARBA00013262"/>
    </source>
</evidence>
<evidence type="ECO:0000256" key="4">
    <source>
        <dbReference type="ARBA" id="ARBA00048460"/>
    </source>
</evidence>
<dbReference type="InterPro" id="IPR026634">
    <property type="entry name" value="TPST-like"/>
</dbReference>
<dbReference type="InterPro" id="IPR027417">
    <property type="entry name" value="P-loop_NTPase"/>
</dbReference>
<dbReference type="AlphaFoldDB" id="A0A5K3EGA2"/>
<evidence type="ECO:0000256" key="1">
    <source>
        <dbReference type="ARBA" id="ARBA00009988"/>
    </source>
</evidence>